<protein>
    <recommendedName>
        <fullName evidence="2">Tll0287-like domain-containing protein</fullName>
    </recommendedName>
</protein>
<reference evidence="3 4" key="1">
    <citation type="submission" date="2019-03" db="EMBL/GenBank/DDBJ databases">
        <title>Genomic Encyclopedia of Archaeal and Bacterial Type Strains, Phase II (KMG-II): from individual species to whole genera.</title>
        <authorList>
            <person name="Goeker M."/>
        </authorList>
    </citation>
    <scope>NUCLEOTIDE SEQUENCE [LARGE SCALE GENOMIC DNA]</scope>
    <source>
        <strain evidence="3 4">DSM 26433</strain>
    </source>
</reference>
<proteinExistence type="predicted"/>
<keyword evidence="1" id="KW-0732">Signal</keyword>
<keyword evidence="4" id="KW-1185">Reference proteome</keyword>
<sequence length="279" mass="30020">MIKIILAGMFGSIMVYLFATAPAPLPDRSVTAIDDCQFEVQSLFDGVNAINDAARSIYTKRVVGGGKLAGLAFGEDWQEPTVEKGPLPALFLRLTAARLETKPPPLGLYLGSDAPINKSNLFTPEQLVSFEEVKTKRTPVFLLSAVAGNVGMYPDVAGVAPCVDCHNDHEDSPKTDWKLGDVMGATTWTYPDKTLNLNSYFSALEATFVSVQEAYQLYLDKTTGFELPVGVGENWPKEGRRTLPDADVFLAEVRAAAAAQLVEAMLPVDGLGDVGKCAS</sequence>
<feature type="chain" id="PRO_5020895749" description="Tll0287-like domain-containing protein" evidence="1">
    <location>
        <begin position="22"/>
        <end position="279"/>
    </location>
</feature>
<feature type="signal peptide" evidence="1">
    <location>
        <begin position="1"/>
        <end position="21"/>
    </location>
</feature>
<dbReference type="Proteomes" id="UP000295673">
    <property type="component" value="Unassembled WGS sequence"/>
</dbReference>
<organism evidence="3 4">
    <name type="scientific">Shimia isoporae</name>
    <dbReference type="NCBI Taxonomy" id="647720"/>
    <lineage>
        <taxon>Bacteria</taxon>
        <taxon>Pseudomonadati</taxon>
        <taxon>Pseudomonadota</taxon>
        <taxon>Alphaproteobacteria</taxon>
        <taxon>Rhodobacterales</taxon>
        <taxon>Roseobacteraceae</taxon>
    </lineage>
</organism>
<dbReference type="InterPro" id="IPR021796">
    <property type="entry name" value="Tll0287-like_dom"/>
</dbReference>
<dbReference type="RefSeq" id="WP_132859340.1">
    <property type="nucleotide sequence ID" value="NZ_SMGR01000001.1"/>
</dbReference>
<comment type="caution">
    <text evidence="3">The sequence shown here is derived from an EMBL/GenBank/DDBJ whole genome shotgun (WGS) entry which is preliminary data.</text>
</comment>
<dbReference type="Pfam" id="PF11845">
    <property type="entry name" value="Tll0287-like"/>
    <property type="match status" value="1"/>
</dbReference>
<evidence type="ECO:0000256" key="1">
    <source>
        <dbReference type="SAM" id="SignalP"/>
    </source>
</evidence>
<gene>
    <name evidence="3" type="ORF">BXY66_1338</name>
</gene>
<dbReference type="OrthoDB" id="9789782at2"/>
<dbReference type="EMBL" id="SMGR01000001">
    <property type="protein sequence ID" value="TCL09293.1"/>
    <property type="molecule type" value="Genomic_DNA"/>
</dbReference>
<name>A0A4R1NRD1_9RHOB</name>
<accession>A0A4R1NRD1</accession>
<evidence type="ECO:0000259" key="2">
    <source>
        <dbReference type="Pfam" id="PF11845"/>
    </source>
</evidence>
<dbReference type="AlphaFoldDB" id="A0A4R1NRD1"/>
<evidence type="ECO:0000313" key="3">
    <source>
        <dbReference type="EMBL" id="TCL09293.1"/>
    </source>
</evidence>
<evidence type="ECO:0000313" key="4">
    <source>
        <dbReference type="Proteomes" id="UP000295673"/>
    </source>
</evidence>
<feature type="domain" description="Tll0287-like" evidence="2">
    <location>
        <begin position="152"/>
        <end position="191"/>
    </location>
</feature>